<proteinExistence type="predicted"/>
<dbReference type="HOGENOM" id="CLU_122062_1_1_1"/>
<keyword evidence="4" id="KW-1185">Reference proteome</keyword>
<sequence>MASTNPTNFANLPTEEVQAIASKGGQASHGPEEVISPTGNLNPGNFQNRPTEEVREIASEGGKASSGSFEPGSEKAREAGRKGGLTSGSA</sequence>
<feature type="compositionally biased region" description="Polar residues" evidence="1">
    <location>
        <begin position="37"/>
        <end position="49"/>
    </location>
</feature>
<dbReference type="GeneID" id="43620953"/>
<name>L2FTQ2_COLFN</name>
<dbReference type="InterPro" id="IPR019626">
    <property type="entry name" value="Stress-induced_KGG_rpt"/>
</dbReference>
<reference evidence="3 4" key="3">
    <citation type="submission" date="2020-04" db="EMBL/GenBank/DDBJ databases">
        <title>Genome sequencing and assembly of multiple isolates from the Colletotrichum gloeosporioides species complex.</title>
        <authorList>
            <person name="Gan P."/>
            <person name="Shirasu K."/>
        </authorList>
    </citation>
    <scope>NUCLEOTIDE SEQUENCE [LARGE SCALE GENOMIC DNA]</scope>
    <source>
        <strain evidence="3 4">Nara gc5</strain>
    </source>
</reference>
<reference evidence="3 4" key="2">
    <citation type="submission" date="2012-08" db="EMBL/GenBank/DDBJ databases">
        <authorList>
            <person name="Gan P.H.P."/>
            <person name="Ikeda K."/>
            <person name="Irieda H."/>
            <person name="Narusaka M."/>
            <person name="O'Connell R.J."/>
            <person name="Narusaka Y."/>
            <person name="Takano Y."/>
            <person name="Kubo Y."/>
            <person name="Shirasu K."/>
        </authorList>
    </citation>
    <scope>NUCLEOTIDE SEQUENCE [LARGE SCALE GENOMIC DNA]</scope>
    <source>
        <strain evidence="3 4">Nara gc5</strain>
    </source>
</reference>
<reference evidence="2" key="1">
    <citation type="submission" date="2012-08" db="EMBL/GenBank/DDBJ databases">
        <title>Genome analysis of Colletotrichum orbiculare and Colletotrichum fructicola.</title>
        <authorList>
            <person name="Gan P.H.P."/>
            <person name="Ikeda K."/>
            <person name="Irieda H."/>
            <person name="Narusaka M."/>
            <person name="O'Connell R.J."/>
            <person name="Narusaka Y."/>
            <person name="Takano Y."/>
            <person name="Kubo Y."/>
            <person name="Shirasu K."/>
        </authorList>
    </citation>
    <scope>NUCLEOTIDE SEQUENCE</scope>
    <source>
        <strain evidence="2">Nara gc5</strain>
    </source>
</reference>
<evidence type="ECO:0000313" key="2">
    <source>
        <dbReference type="EMBL" id="ELA29799.1"/>
    </source>
</evidence>
<gene>
    <name evidence="3" type="primary">con-10</name>
    <name evidence="2" type="ORF">CGGC5_9783</name>
    <name evidence="3" type="ORF">CGGC5_v000375</name>
</gene>
<dbReference type="Proteomes" id="UP000011096">
    <property type="component" value="Unassembled WGS sequence"/>
</dbReference>
<feature type="region of interest" description="Disordered" evidence="1">
    <location>
        <begin position="1"/>
        <end position="90"/>
    </location>
</feature>
<dbReference type="STRING" id="1213859.L2FTQ2"/>
<organism evidence="2">
    <name type="scientific">Colletotrichum fructicola (strain Nara gc5)</name>
    <name type="common">Anthracnose fungus</name>
    <name type="synonym">Colletotrichum gloeosporioides (strain Nara gc5)</name>
    <dbReference type="NCBI Taxonomy" id="1213859"/>
    <lineage>
        <taxon>Eukaryota</taxon>
        <taxon>Fungi</taxon>
        <taxon>Dikarya</taxon>
        <taxon>Ascomycota</taxon>
        <taxon>Pezizomycotina</taxon>
        <taxon>Sordariomycetes</taxon>
        <taxon>Hypocreomycetidae</taxon>
        <taxon>Glomerellales</taxon>
        <taxon>Glomerellaceae</taxon>
        <taxon>Colletotrichum</taxon>
        <taxon>Colletotrichum gloeosporioides species complex</taxon>
    </lineage>
</organism>
<dbReference type="RefSeq" id="XP_031884355.1">
    <property type="nucleotide sequence ID" value="XM_032036972.1"/>
</dbReference>
<dbReference type="EMBL" id="KB020829">
    <property type="protein sequence ID" value="ELA29799.1"/>
    <property type="molecule type" value="Genomic_DNA"/>
</dbReference>
<evidence type="ECO:0000256" key="1">
    <source>
        <dbReference type="SAM" id="MobiDB-lite"/>
    </source>
</evidence>
<feature type="compositionally biased region" description="Basic and acidic residues" evidence="1">
    <location>
        <begin position="72"/>
        <end position="81"/>
    </location>
</feature>
<dbReference type="Pfam" id="PF10685">
    <property type="entry name" value="KGG"/>
    <property type="match status" value="2"/>
</dbReference>
<dbReference type="OrthoDB" id="2137750at2759"/>
<dbReference type="EMBL" id="ANPB02000001">
    <property type="protein sequence ID" value="KAF4492768.1"/>
    <property type="molecule type" value="Genomic_DNA"/>
</dbReference>
<dbReference type="InParanoid" id="L2FTQ2"/>
<accession>L2FTQ2</accession>
<evidence type="ECO:0000313" key="3">
    <source>
        <dbReference type="EMBL" id="KAF4492768.1"/>
    </source>
</evidence>
<dbReference type="AlphaFoldDB" id="L2FTQ2"/>
<evidence type="ECO:0000313" key="4">
    <source>
        <dbReference type="Proteomes" id="UP000011096"/>
    </source>
</evidence>
<feature type="compositionally biased region" description="Polar residues" evidence="1">
    <location>
        <begin position="1"/>
        <end position="11"/>
    </location>
</feature>
<protein>
    <submittedName>
        <fullName evidence="2">Conidiation-specific protein 10</fullName>
    </submittedName>
</protein>